<evidence type="ECO:0000256" key="1">
    <source>
        <dbReference type="ARBA" id="ARBA00011073"/>
    </source>
</evidence>
<dbReference type="PROSITE" id="PS00137">
    <property type="entry name" value="SUBTILASE_HIS"/>
    <property type="match status" value="1"/>
</dbReference>
<comment type="caution">
    <text evidence="5">Lacks conserved residue(s) required for the propagation of feature annotation.</text>
</comment>
<evidence type="ECO:0000256" key="3">
    <source>
        <dbReference type="ARBA" id="ARBA00022801"/>
    </source>
</evidence>
<sequence length="309" mass="33451">MNRLNRPCAEIVPNDPNYGAQWNLALMNMPKAWHIEQGNPEVTVAVVDGGIDMQHPEFRSQLWRNVGEIPGNDIDDDGNGYIDDFNGWDFSDAPTLPGNGDWTVRDNEPEDEIGHGTHVSGIIAAEANNRIGIAGIAWRCRLMPLRAHFKYGGGGYLQNDDVAAAIVYAADNGAQVINMSWGDTVNAFIVEDAVAYAYARGCVMVAAAGNEGAVGSWYPAGLKTVISVAALSEERQLNSDSNFGATIDIAAPGDEILSTYLNELIVQIDTARMFSQDAESSNIEKIEIFGSAGGIGFTKYWNCENETEI</sequence>
<keyword evidence="8" id="KW-1185">Reference proteome</keyword>
<dbReference type="PANTHER" id="PTHR43399">
    <property type="entry name" value="SUBTILISIN-RELATED"/>
    <property type="match status" value="1"/>
</dbReference>
<dbReference type="PROSITE" id="PS51892">
    <property type="entry name" value="SUBTILASE"/>
    <property type="match status" value="1"/>
</dbReference>
<dbReference type="PANTHER" id="PTHR43399:SF4">
    <property type="entry name" value="CELL WALL-ASSOCIATED PROTEASE"/>
    <property type="match status" value="1"/>
</dbReference>
<organism evidence="7 8">
    <name type="scientific">Geodia barretti</name>
    <name type="common">Barrett's horny sponge</name>
    <dbReference type="NCBI Taxonomy" id="519541"/>
    <lineage>
        <taxon>Eukaryota</taxon>
        <taxon>Metazoa</taxon>
        <taxon>Porifera</taxon>
        <taxon>Demospongiae</taxon>
        <taxon>Heteroscleromorpha</taxon>
        <taxon>Tetractinellida</taxon>
        <taxon>Astrophorina</taxon>
        <taxon>Geodiidae</taxon>
        <taxon>Geodia</taxon>
    </lineage>
</organism>
<dbReference type="InterPro" id="IPR000209">
    <property type="entry name" value="Peptidase_S8/S53_dom"/>
</dbReference>
<dbReference type="InterPro" id="IPR015500">
    <property type="entry name" value="Peptidase_S8_subtilisin-rel"/>
</dbReference>
<keyword evidence="3" id="KW-0378">Hydrolase</keyword>
<evidence type="ECO:0000259" key="6">
    <source>
        <dbReference type="Pfam" id="PF00082"/>
    </source>
</evidence>
<evidence type="ECO:0000256" key="5">
    <source>
        <dbReference type="PROSITE-ProRule" id="PRU01240"/>
    </source>
</evidence>
<dbReference type="GO" id="GO:0006508">
    <property type="term" value="P:proteolysis"/>
    <property type="evidence" value="ECO:0007669"/>
    <property type="project" value="UniProtKB-KW"/>
</dbReference>
<dbReference type="InterPro" id="IPR022398">
    <property type="entry name" value="Peptidase_S8_His-AS"/>
</dbReference>
<gene>
    <name evidence="7" type="ORF">GBAR_LOCUS12660</name>
</gene>
<dbReference type="SUPFAM" id="SSF52743">
    <property type="entry name" value="Subtilisin-like"/>
    <property type="match status" value="1"/>
</dbReference>
<accession>A0AA35S117</accession>
<dbReference type="PRINTS" id="PR00723">
    <property type="entry name" value="SUBTILISIN"/>
</dbReference>
<evidence type="ECO:0000256" key="2">
    <source>
        <dbReference type="ARBA" id="ARBA00022670"/>
    </source>
</evidence>
<evidence type="ECO:0000313" key="7">
    <source>
        <dbReference type="EMBL" id="CAI8021329.1"/>
    </source>
</evidence>
<keyword evidence="4" id="KW-0720">Serine protease</keyword>
<dbReference type="AlphaFoldDB" id="A0AA35S117"/>
<name>A0AA35S117_GEOBA</name>
<evidence type="ECO:0000256" key="4">
    <source>
        <dbReference type="ARBA" id="ARBA00022825"/>
    </source>
</evidence>
<protein>
    <submittedName>
        <fullName evidence="7">Thermophilic serine proteinase</fullName>
    </submittedName>
</protein>
<dbReference type="Gene3D" id="3.40.50.200">
    <property type="entry name" value="Peptidase S8/S53 domain"/>
    <property type="match status" value="1"/>
</dbReference>
<dbReference type="InterPro" id="IPR036852">
    <property type="entry name" value="Peptidase_S8/S53_dom_sf"/>
</dbReference>
<dbReference type="EMBL" id="CASHTH010001884">
    <property type="protein sequence ID" value="CAI8021329.1"/>
    <property type="molecule type" value="Genomic_DNA"/>
</dbReference>
<comment type="similarity">
    <text evidence="1 5">Belongs to the peptidase S8 family.</text>
</comment>
<proteinExistence type="inferred from homology"/>
<evidence type="ECO:0000313" key="8">
    <source>
        <dbReference type="Proteomes" id="UP001174909"/>
    </source>
</evidence>
<comment type="caution">
    <text evidence="7">The sequence shown here is derived from an EMBL/GenBank/DDBJ whole genome shotgun (WGS) entry which is preliminary data.</text>
</comment>
<keyword evidence="2" id="KW-0645">Protease</keyword>
<reference evidence="7" key="1">
    <citation type="submission" date="2023-03" db="EMBL/GenBank/DDBJ databases">
        <authorList>
            <person name="Steffen K."/>
            <person name="Cardenas P."/>
        </authorList>
    </citation>
    <scope>NUCLEOTIDE SEQUENCE</scope>
</reference>
<dbReference type="Pfam" id="PF00082">
    <property type="entry name" value="Peptidase_S8"/>
    <property type="match status" value="1"/>
</dbReference>
<dbReference type="InterPro" id="IPR051048">
    <property type="entry name" value="Peptidase_S8/S53_subtilisin"/>
</dbReference>
<dbReference type="GO" id="GO:0004252">
    <property type="term" value="F:serine-type endopeptidase activity"/>
    <property type="evidence" value="ECO:0007669"/>
    <property type="project" value="InterPro"/>
</dbReference>
<feature type="domain" description="Peptidase S8/S53" evidence="6">
    <location>
        <begin position="41"/>
        <end position="260"/>
    </location>
</feature>
<dbReference type="Proteomes" id="UP001174909">
    <property type="component" value="Unassembled WGS sequence"/>
</dbReference>